<dbReference type="OrthoDB" id="3038309at2759"/>
<dbReference type="Proteomes" id="UP000027195">
    <property type="component" value="Unassembled WGS sequence"/>
</dbReference>
<evidence type="ECO:0000256" key="1">
    <source>
        <dbReference type="ARBA" id="ARBA00022737"/>
    </source>
</evidence>
<evidence type="ECO:0000259" key="2">
    <source>
        <dbReference type="Pfam" id="PF24883"/>
    </source>
</evidence>
<proteinExistence type="predicted"/>
<dbReference type="InterPro" id="IPR027417">
    <property type="entry name" value="P-loop_NTPase"/>
</dbReference>
<evidence type="ECO:0000313" key="4">
    <source>
        <dbReference type="Proteomes" id="UP000027195"/>
    </source>
</evidence>
<feature type="non-terminal residue" evidence="3">
    <location>
        <position position="1"/>
    </location>
</feature>
<dbReference type="SUPFAM" id="SSF52540">
    <property type="entry name" value="P-loop containing nucleoside triphosphate hydrolases"/>
    <property type="match status" value="1"/>
</dbReference>
<feature type="domain" description="Nephrocystin 3-like N-terminal" evidence="2">
    <location>
        <begin position="9"/>
        <end position="80"/>
    </location>
</feature>
<feature type="non-terminal residue" evidence="3">
    <location>
        <position position="80"/>
    </location>
</feature>
<protein>
    <recommendedName>
        <fullName evidence="2">Nephrocystin 3-like N-terminal domain-containing protein</fullName>
    </recommendedName>
</protein>
<dbReference type="STRING" id="930990.A0A067MGR6"/>
<evidence type="ECO:0000313" key="3">
    <source>
        <dbReference type="EMBL" id="KDQ10771.1"/>
    </source>
</evidence>
<accession>A0A067MGR6</accession>
<keyword evidence="1" id="KW-0677">Repeat</keyword>
<name>A0A067MGR6_BOTB1</name>
<sequence length="80" mass="8909">PEQVCLPDTREALLEDIWQWIKRLGTSEGAKIFCLTGVAGAGKSAIAHTVARRCYEEGLLVSSFFFSRDVAERNNPQKLL</sequence>
<dbReference type="AlphaFoldDB" id="A0A067MGR6"/>
<dbReference type="HOGENOM" id="CLU_000288_6_17_1"/>
<dbReference type="InParanoid" id="A0A067MGR6"/>
<organism evidence="3 4">
    <name type="scientific">Botryobasidium botryosum (strain FD-172 SS1)</name>
    <dbReference type="NCBI Taxonomy" id="930990"/>
    <lineage>
        <taxon>Eukaryota</taxon>
        <taxon>Fungi</taxon>
        <taxon>Dikarya</taxon>
        <taxon>Basidiomycota</taxon>
        <taxon>Agaricomycotina</taxon>
        <taxon>Agaricomycetes</taxon>
        <taxon>Cantharellales</taxon>
        <taxon>Botryobasidiaceae</taxon>
        <taxon>Botryobasidium</taxon>
    </lineage>
</organism>
<gene>
    <name evidence="3" type="ORF">BOTBODRAFT_71924</name>
</gene>
<dbReference type="Pfam" id="PF24883">
    <property type="entry name" value="NPHP3_N"/>
    <property type="match status" value="1"/>
</dbReference>
<dbReference type="InterPro" id="IPR056884">
    <property type="entry name" value="NPHP3-like_N"/>
</dbReference>
<dbReference type="Gene3D" id="3.40.50.300">
    <property type="entry name" value="P-loop containing nucleotide triphosphate hydrolases"/>
    <property type="match status" value="1"/>
</dbReference>
<dbReference type="EMBL" id="KL198064">
    <property type="protein sequence ID" value="KDQ10771.1"/>
    <property type="molecule type" value="Genomic_DNA"/>
</dbReference>
<keyword evidence="4" id="KW-1185">Reference proteome</keyword>
<reference evidence="4" key="1">
    <citation type="journal article" date="2014" name="Proc. Natl. Acad. Sci. U.S.A.">
        <title>Extensive sampling of basidiomycete genomes demonstrates inadequacy of the white-rot/brown-rot paradigm for wood decay fungi.</title>
        <authorList>
            <person name="Riley R."/>
            <person name="Salamov A.A."/>
            <person name="Brown D.W."/>
            <person name="Nagy L.G."/>
            <person name="Floudas D."/>
            <person name="Held B.W."/>
            <person name="Levasseur A."/>
            <person name="Lombard V."/>
            <person name="Morin E."/>
            <person name="Otillar R."/>
            <person name="Lindquist E.A."/>
            <person name="Sun H."/>
            <person name="LaButti K.M."/>
            <person name="Schmutz J."/>
            <person name="Jabbour D."/>
            <person name="Luo H."/>
            <person name="Baker S.E."/>
            <person name="Pisabarro A.G."/>
            <person name="Walton J.D."/>
            <person name="Blanchette R.A."/>
            <person name="Henrissat B."/>
            <person name="Martin F."/>
            <person name="Cullen D."/>
            <person name="Hibbett D.S."/>
            <person name="Grigoriev I.V."/>
        </authorList>
    </citation>
    <scope>NUCLEOTIDE SEQUENCE [LARGE SCALE GENOMIC DNA]</scope>
    <source>
        <strain evidence="4">FD-172 SS1</strain>
    </source>
</reference>